<evidence type="ECO:0008006" key="3">
    <source>
        <dbReference type="Google" id="ProtNLM"/>
    </source>
</evidence>
<dbReference type="AlphaFoldDB" id="A0A3E1Y8T1"/>
<protein>
    <recommendedName>
        <fullName evidence="3">DUF5655 domain-containing protein</fullName>
    </recommendedName>
</protein>
<evidence type="ECO:0000313" key="2">
    <source>
        <dbReference type="Proteomes" id="UP000260644"/>
    </source>
</evidence>
<accession>A0A3E1Y8T1</accession>
<name>A0A3E1Y8T1_9BACT</name>
<keyword evidence="2" id="KW-1185">Reference proteome</keyword>
<sequence length="124" mass="14130">MPENPFDSIEDPQLSPFLKGKSDQTLALLKGFYTACANLTPVAIRTTKSMISIGTPSGQVWVTQLGKNFVHIIFPFKEPYHDNLCFTKIAQVPGQQQYNHHFRMYQLDDVNEEVTVFLKRALIN</sequence>
<evidence type="ECO:0000313" key="1">
    <source>
        <dbReference type="EMBL" id="RFS21828.1"/>
    </source>
</evidence>
<dbReference type="Proteomes" id="UP000260644">
    <property type="component" value="Unassembled WGS sequence"/>
</dbReference>
<comment type="caution">
    <text evidence="1">The sequence shown here is derived from an EMBL/GenBank/DDBJ whole genome shotgun (WGS) entry which is preliminary data.</text>
</comment>
<proteinExistence type="predicted"/>
<dbReference type="RefSeq" id="WP_116976427.1">
    <property type="nucleotide sequence ID" value="NZ_QPMM01000007.1"/>
</dbReference>
<gene>
    <name evidence="1" type="ORF">DVR12_14320</name>
</gene>
<dbReference type="EMBL" id="QPMM01000007">
    <property type="protein sequence ID" value="RFS21828.1"/>
    <property type="molecule type" value="Genomic_DNA"/>
</dbReference>
<organism evidence="1 2">
    <name type="scientific">Chitinophaga silvatica</name>
    <dbReference type="NCBI Taxonomy" id="2282649"/>
    <lineage>
        <taxon>Bacteria</taxon>
        <taxon>Pseudomonadati</taxon>
        <taxon>Bacteroidota</taxon>
        <taxon>Chitinophagia</taxon>
        <taxon>Chitinophagales</taxon>
        <taxon>Chitinophagaceae</taxon>
        <taxon>Chitinophaga</taxon>
    </lineage>
</organism>
<dbReference type="OrthoDB" id="671474at2"/>
<reference evidence="1 2" key="1">
    <citation type="submission" date="2018-07" db="EMBL/GenBank/DDBJ databases">
        <title>Chitinophaga K2CV101002-2 sp. nov., isolated from a monsoon evergreen broad-leaved forest soil.</title>
        <authorList>
            <person name="Lv Y."/>
        </authorList>
    </citation>
    <scope>NUCLEOTIDE SEQUENCE [LARGE SCALE GENOMIC DNA]</scope>
    <source>
        <strain evidence="1 2">GDMCC 1.1288</strain>
    </source>
</reference>